<feature type="signal peptide" evidence="1">
    <location>
        <begin position="1"/>
        <end position="35"/>
    </location>
</feature>
<organism evidence="2 3">
    <name type="scientific">Dendrobium nobile</name>
    <name type="common">Orchid</name>
    <dbReference type="NCBI Taxonomy" id="94219"/>
    <lineage>
        <taxon>Eukaryota</taxon>
        <taxon>Viridiplantae</taxon>
        <taxon>Streptophyta</taxon>
        <taxon>Embryophyta</taxon>
        <taxon>Tracheophyta</taxon>
        <taxon>Spermatophyta</taxon>
        <taxon>Magnoliopsida</taxon>
        <taxon>Liliopsida</taxon>
        <taxon>Asparagales</taxon>
        <taxon>Orchidaceae</taxon>
        <taxon>Epidendroideae</taxon>
        <taxon>Malaxideae</taxon>
        <taxon>Dendrobiinae</taxon>
        <taxon>Dendrobium</taxon>
    </lineage>
</organism>
<feature type="chain" id="PRO_5035943581" evidence="1">
    <location>
        <begin position="36"/>
        <end position="77"/>
    </location>
</feature>
<sequence length="77" mass="8578">MPASLFKKKGKKALVNVAMNLIILELLFVNPPTRSAQEQTNSCKASLLESKRVKSLSVSRNIKDSLDIGFMQDLCRI</sequence>
<evidence type="ECO:0000313" key="3">
    <source>
        <dbReference type="Proteomes" id="UP000829196"/>
    </source>
</evidence>
<accession>A0A8T3C8E5</accession>
<gene>
    <name evidence="2" type="ORF">KFK09_000382</name>
</gene>
<proteinExistence type="predicted"/>
<keyword evidence="3" id="KW-1185">Reference proteome</keyword>
<reference evidence="2" key="1">
    <citation type="journal article" date="2022" name="Front. Genet.">
        <title>Chromosome-Scale Assembly of the Dendrobium nobile Genome Provides Insights Into the Molecular Mechanism of the Biosynthesis of the Medicinal Active Ingredient of Dendrobium.</title>
        <authorList>
            <person name="Xu Q."/>
            <person name="Niu S.-C."/>
            <person name="Li K.-L."/>
            <person name="Zheng P.-J."/>
            <person name="Zhang X.-J."/>
            <person name="Jia Y."/>
            <person name="Liu Y."/>
            <person name="Niu Y.-X."/>
            <person name="Yu L.-H."/>
            <person name="Chen D.-F."/>
            <person name="Zhang G.-Q."/>
        </authorList>
    </citation>
    <scope>NUCLEOTIDE SEQUENCE</scope>
    <source>
        <tissue evidence="2">Leaf</tissue>
    </source>
</reference>
<evidence type="ECO:0000256" key="1">
    <source>
        <dbReference type="SAM" id="SignalP"/>
    </source>
</evidence>
<name>A0A8T3C8E5_DENNO</name>
<evidence type="ECO:0000313" key="2">
    <source>
        <dbReference type="EMBL" id="KAI0530834.1"/>
    </source>
</evidence>
<dbReference type="EMBL" id="JAGYWB010000001">
    <property type="protein sequence ID" value="KAI0530834.1"/>
    <property type="molecule type" value="Genomic_DNA"/>
</dbReference>
<protein>
    <submittedName>
        <fullName evidence="2">Uncharacterized protein</fullName>
    </submittedName>
</protein>
<keyword evidence="1" id="KW-0732">Signal</keyword>
<dbReference type="Proteomes" id="UP000829196">
    <property type="component" value="Unassembled WGS sequence"/>
</dbReference>
<comment type="caution">
    <text evidence="2">The sequence shown here is derived from an EMBL/GenBank/DDBJ whole genome shotgun (WGS) entry which is preliminary data.</text>
</comment>
<dbReference type="AlphaFoldDB" id="A0A8T3C8E5"/>